<feature type="domain" description="F-box" evidence="1">
    <location>
        <begin position="66"/>
        <end position="104"/>
    </location>
</feature>
<evidence type="ECO:0000313" key="2">
    <source>
        <dbReference type="EMBL" id="OQE37367.1"/>
    </source>
</evidence>
<proteinExistence type="predicted"/>
<evidence type="ECO:0000313" key="3">
    <source>
        <dbReference type="Proteomes" id="UP000191500"/>
    </source>
</evidence>
<reference evidence="3" key="1">
    <citation type="journal article" date="2017" name="Nat. Microbiol.">
        <title>Global analysis of biosynthetic gene clusters reveals vast potential of secondary metabolite production in Penicillium species.</title>
        <authorList>
            <person name="Nielsen J.C."/>
            <person name="Grijseels S."/>
            <person name="Prigent S."/>
            <person name="Ji B."/>
            <person name="Dainat J."/>
            <person name="Nielsen K.F."/>
            <person name="Frisvad J.C."/>
            <person name="Workman M."/>
            <person name="Nielsen J."/>
        </authorList>
    </citation>
    <scope>NUCLEOTIDE SEQUENCE [LARGE SCALE GENOMIC DNA]</scope>
    <source>
        <strain evidence="3">IBT 31321</strain>
    </source>
</reference>
<dbReference type="Proteomes" id="UP000191500">
    <property type="component" value="Unassembled WGS sequence"/>
</dbReference>
<gene>
    <name evidence="2" type="ORF">PENCOP_c010G03356</name>
</gene>
<dbReference type="EMBL" id="MDDG01000010">
    <property type="protein sequence ID" value="OQE37367.1"/>
    <property type="molecule type" value="Genomic_DNA"/>
</dbReference>
<sequence length="392" mass="45100">MNITLNEEQLSKGRALANRWKPAKLLRILAKNPRTIQNGTLDFEEGQMPQVLRFKEQDTKGLGNLKCLPNEIVDMIVNRLNMPSAISLSYVNRAANFFVRKSPVPFLRRWAPGLPKLLKQTQIDKIWTIRELKDAIRREKCVVCGDLCVQLYLPTMERICHPCMHDNHAYWCLPVEQAALIFGLDLPDVIDHRTMYLPRLSRDGYDLGDLSAWVVPVKVVLTRALQLYGTRKAIKRAAEGLLSGIDESEEDDLSDDDEFVVENQHDVYRAASLSTHSAPLRSLGLLERQQMHIYHHDVTCQVPVVPYGSTRKILQLCRGCTAMLTHTRLKDIEDSHMKMMGLDPKLDRFERAFKIYRRAFRVRTEAEMVEHVRTECVGGWTLICAEHRNEET</sequence>
<dbReference type="AlphaFoldDB" id="A0A1V6UG06"/>
<protein>
    <recommendedName>
        <fullName evidence="1">F-box domain-containing protein</fullName>
    </recommendedName>
</protein>
<accession>A0A1V6UG06</accession>
<name>A0A1V6UG06_9EURO</name>
<comment type="caution">
    <text evidence="2">The sequence shown here is derived from an EMBL/GenBank/DDBJ whole genome shotgun (WGS) entry which is preliminary data.</text>
</comment>
<dbReference type="Pfam" id="PF00646">
    <property type="entry name" value="F-box"/>
    <property type="match status" value="1"/>
</dbReference>
<dbReference type="InterPro" id="IPR001810">
    <property type="entry name" value="F-box_dom"/>
</dbReference>
<evidence type="ECO:0000259" key="1">
    <source>
        <dbReference type="Pfam" id="PF00646"/>
    </source>
</evidence>
<keyword evidence="3" id="KW-1185">Reference proteome</keyword>
<dbReference type="STRING" id="36646.A0A1V6UG06"/>
<organism evidence="2 3">
    <name type="scientific">Penicillium coprophilum</name>
    <dbReference type="NCBI Taxonomy" id="36646"/>
    <lineage>
        <taxon>Eukaryota</taxon>
        <taxon>Fungi</taxon>
        <taxon>Dikarya</taxon>
        <taxon>Ascomycota</taxon>
        <taxon>Pezizomycotina</taxon>
        <taxon>Eurotiomycetes</taxon>
        <taxon>Eurotiomycetidae</taxon>
        <taxon>Eurotiales</taxon>
        <taxon>Aspergillaceae</taxon>
        <taxon>Penicillium</taxon>
    </lineage>
</organism>